<dbReference type="EMBL" id="QVLX01000003">
    <property type="protein sequence ID" value="RGE87965.1"/>
    <property type="molecule type" value="Genomic_DNA"/>
</dbReference>
<organism evidence="5 6">
    <name type="scientific">Sellimonas intestinalis</name>
    <dbReference type="NCBI Taxonomy" id="1653434"/>
    <lineage>
        <taxon>Bacteria</taxon>
        <taxon>Bacillati</taxon>
        <taxon>Bacillota</taxon>
        <taxon>Clostridia</taxon>
        <taxon>Lachnospirales</taxon>
        <taxon>Lachnospiraceae</taxon>
        <taxon>Sellimonas</taxon>
    </lineage>
</organism>
<dbReference type="Pfam" id="PF00356">
    <property type="entry name" value="LacI"/>
    <property type="match status" value="1"/>
</dbReference>
<dbReference type="CDD" id="cd01392">
    <property type="entry name" value="HTH_LacI"/>
    <property type="match status" value="1"/>
</dbReference>
<reference evidence="5 6" key="1">
    <citation type="submission" date="2018-08" db="EMBL/GenBank/DDBJ databases">
        <title>A genome reference for cultivated species of the human gut microbiota.</title>
        <authorList>
            <person name="Zou Y."/>
            <person name="Xue W."/>
            <person name="Luo G."/>
        </authorList>
    </citation>
    <scope>NUCLEOTIDE SEQUENCE [LARGE SCALE GENOMIC DNA]</scope>
    <source>
        <strain evidence="5 6">AF37-2AT</strain>
    </source>
</reference>
<dbReference type="GO" id="GO:0000976">
    <property type="term" value="F:transcription cis-regulatory region binding"/>
    <property type="evidence" value="ECO:0007669"/>
    <property type="project" value="TreeGrafter"/>
</dbReference>
<dbReference type="OrthoDB" id="9775849at2"/>
<evidence type="ECO:0000256" key="2">
    <source>
        <dbReference type="ARBA" id="ARBA00023125"/>
    </source>
</evidence>
<dbReference type="CDD" id="cd06267">
    <property type="entry name" value="PBP1_LacI_sugar_binding-like"/>
    <property type="match status" value="1"/>
</dbReference>
<dbReference type="Gene3D" id="3.40.50.2300">
    <property type="match status" value="2"/>
</dbReference>
<accession>A0A3E3K352</accession>
<proteinExistence type="predicted"/>
<evidence type="ECO:0000256" key="1">
    <source>
        <dbReference type="ARBA" id="ARBA00023015"/>
    </source>
</evidence>
<dbReference type="SUPFAM" id="SSF53822">
    <property type="entry name" value="Periplasmic binding protein-like I"/>
    <property type="match status" value="1"/>
</dbReference>
<evidence type="ECO:0000256" key="3">
    <source>
        <dbReference type="ARBA" id="ARBA00023163"/>
    </source>
</evidence>
<dbReference type="Gene3D" id="1.10.260.40">
    <property type="entry name" value="lambda repressor-like DNA-binding domains"/>
    <property type="match status" value="1"/>
</dbReference>
<dbReference type="AlphaFoldDB" id="A0A3E3K352"/>
<keyword evidence="6" id="KW-1185">Reference proteome</keyword>
<name>A0A3E3K352_9FIRM</name>
<dbReference type="PRINTS" id="PR00036">
    <property type="entry name" value="HTHLACI"/>
</dbReference>
<dbReference type="PROSITE" id="PS00356">
    <property type="entry name" value="HTH_LACI_1"/>
    <property type="match status" value="1"/>
</dbReference>
<dbReference type="GeneID" id="97191583"/>
<dbReference type="PANTHER" id="PTHR30146">
    <property type="entry name" value="LACI-RELATED TRANSCRIPTIONAL REPRESSOR"/>
    <property type="match status" value="1"/>
</dbReference>
<keyword evidence="1" id="KW-0805">Transcription regulation</keyword>
<dbReference type="InterPro" id="IPR010982">
    <property type="entry name" value="Lambda_DNA-bd_dom_sf"/>
</dbReference>
<dbReference type="Proteomes" id="UP000261080">
    <property type="component" value="Unassembled WGS sequence"/>
</dbReference>
<evidence type="ECO:0000313" key="5">
    <source>
        <dbReference type="EMBL" id="RGE87965.1"/>
    </source>
</evidence>
<dbReference type="SMART" id="SM00354">
    <property type="entry name" value="HTH_LACI"/>
    <property type="match status" value="1"/>
</dbReference>
<evidence type="ECO:0000259" key="4">
    <source>
        <dbReference type="PROSITE" id="PS50932"/>
    </source>
</evidence>
<dbReference type="GO" id="GO:0003700">
    <property type="term" value="F:DNA-binding transcription factor activity"/>
    <property type="evidence" value="ECO:0007669"/>
    <property type="project" value="TreeGrafter"/>
</dbReference>
<dbReference type="InterPro" id="IPR028082">
    <property type="entry name" value="Peripla_BP_I"/>
</dbReference>
<protein>
    <submittedName>
        <fullName evidence="5">LacI family transcriptional regulator</fullName>
    </submittedName>
</protein>
<dbReference type="InterPro" id="IPR000843">
    <property type="entry name" value="HTH_LacI"/>
</dbReference>
<dbReference type="InterPro" id="IPR046335">
    <property type="entry name" value="LacI/GalR-like_sensor"/>
</dbReference>
<comment type="caution">
    <text evidence="5">The sequence shown here is derived from an EMBL/GenBank/DDBJ whole genome shotgun (WGS) entry which is preliminary data.</text>
</comment>
<dbReference type="PROSITE" id="PS50932">
    <property type="entry name" value="HTH_LACI_2"/>
    <property type="match status" value="1"/>
</dbReference>
<dbReference type="RefSeq" id="WP_048620568.1">
    <property type="nucleotide sequence ID" value="NZ_BAABYU010000001.1"/>
</dbReference>
<keyword evidence="2" id="KW-0238">DNA-binding</keyword>
<dbReference type="SUPFAM" id="SSF47413">
    <property type="entry name" value="lambda repressor-like DNA-binding domains"/>
    <property type="match status" value="1"/>
</dbReference>
<evidence type="ECO:0000313" key="6">
    <source>
        <dbReference type="Proteomes" id="UP000261080"/>
    </source>
</evidence>
<keyword evidence="3" id="KW-0804">Transcription</keyword>
<feature type="domain" description="HTH lacI-type" evidence="4">
    <location>
        <begin position="1"/>
        <end position="55"/>
    </location>
</feature>
<dbReference type="Pfam" id="PF13377">
    <property type="entry name" value="Peripla_BP_3"/>
    <property type="match status" value="1"/>
</dbReference>
<gene>
    <name evidence="5" type="ORF">DW016_07635</name>
</gene>
<sequence length="329" mass="36645">MNIYDIAKEAGVSISTVSRVLNDKGYVSAKTKARIQEVLKRNKYQPSAIARGLVSGTMKNVAIVTVDVRHPHYAMTTFIMEQKLTGLGYMVLVCNTGAKKEECMKYLRMLSRNQVEGVILVGSEFNELCDPDELSQLLPETPIVMANGELKLPSVQSILVDEGYGVQLAVQHLYDRGHRNISFVMDTQKDAAVRKRNGFLMKMKQFGYDDAKERILYTGYGVEGGEQAAKQIVGDARRYDAAIFTEDLTAIYAMNTLQNMGYRIPEDIAVIGCNNSEYSRISNPPLTTINNKGELLSELSVQLLENLMTGKSEKASLIIRPELVVRQTT</sequence>
<dbReference type="PANTHER" id="PTHR30146:SF109">
    <property type="entry name" value="HTH-TYPE TRANSCRIPTIONAL REGULATOR GALS"/>
    <property type="match status" value="1"/>
</dbReference>